<sequence>MAKKRTKKQKQMAESRHVNTQLVYSFKGSFDKKSKIKNASITENYEGLGSIKKDLFKSLIIAFLILISLTVIYLLS</sequence>
<keyword evidence="1" id="KW-1133">Transmembrane helix</keyword>
<gene>
    <name evidence="2" type="ORF">UR21_C0002G0056</name>
</gene>
<dbReference type="EMBL" id="LBOI01000002">
    <property type="protein sequence ID" value="KKP32137.1"/>
    <property type="molecule type" value="Genomic_DNA"/>
</dbReference>
<accession>A0A0G0BM89</accession>
<keyword evidence="1" id="KW-0812">Transmembrane</keyword>
<organism evidence="2 3">
    <name type="scientific">Candidatus Woesebacteria bacterium GW2011_GWC2_31_9</name>
    <dbReference type="NCBI Taxonomy" id="1618586"/>
    <lineage>
        <taxon>Bacteria</taxon>
        <taxon>Candidatus Woeseibacteriota</taxon>
    </lineage>
</organism>
<keyword evidence="1" id="KW-0472">Membrane</keyword>
<evidence type="ECO:0000256" key="1">
    <source>
        <dbReference type="SAM" id="Phobius"/>
    </source>
</evidence>
<evidence type="ECO:0000313" key="3">
    <source>
        <dbReference type="Proteomes" id="UP000034803"/>
    </source>
</evidence>
<feature type="transmembrane region" description="Helical" evidence="1">
    <location>
        <begin position="55"/>
        <end position="75"/>
    </location>
</feature>
<reference evidence="2 3" key="1">
    <citation type="journal article" date="2015" name="Nature">
        <title>rRNA introns, odd ribosomes, and small enigmatic genomes across a large radiation of phyla.</title>
        <authorList>
            <person name="Brown C.T."/>
            <person name="Hug L.A."/>
            <person name="Thomas B.C."/>
            <person name="Sharon I."/>
            <person name="Castelle C.J."/>
            <person name="Singh A."/>
            <person name="Wilkins M.J."/>
            <person name="Williams K.H."/>
            <person name="Banfield J.F."/>
        </authorList>
    </citation>
    <scope>NUCLEOTIDE SEQUENCE [LARGE SCALE GENOMIC DNA]</scope>
</reference>
<protein>
    <submittedName>
        <fullName evidence="2">Uncharacterized protein</fullName>
    </submittedName>
</protein>
<dbReference type="Proteomes" id="UP000034803">
    <property type="component" value="Unassembled WGS sequence"/>
</dbReference>
<evidence type="ECO:0000313" key="2">
    <source>
        <dbReference type="EMBL" id="KKP32137.1"/>
    </source>
</evidence>
<name>A0A0G0BM89_9BACT</name>
<proteinExistence type="predicted"/>
<dbReference type="AlphaFoldDB" id="A0A0G0BM89"/>
<comment type="caution">
    <text evidence="2">The sequence shown here is derived from an EMBL/GenBank/DDBJ whole genome shotgun (WGS) entry which is preliminary data.</text>
</comment>